<accession>A0A7Y6EY08</accession>
<dbReference type="EMBL" id="JABMCB010000201">
    <property type="protein sequence ID" value="NUU78398.1"/>
    <property type="molecule type" value="Genomic_DNA"/>
</dbReference>
<evidence type="ECO:0000313" key="2">
    <source>
        <dbReference type="Proteomes" id="UP000526125"/>
    </source>
</evidence>
<proteinExistence type="predicted"/>
<dbReference type="Proteomes" id="UP000526125">
    <property type="component" value="Unassembled WGS sequence"/>
</dbReference>
<organism evidence="1 2">
    <name type="scientific">Paenibacillus xylanilyticus</name>
    <dbReference type="NCBI Taxonomy" id="248903"/>
    <lineage>
        <taxon>Bacteria</taxon>
        <taxon>Bacillati</taxon>
        <taxon>Bacillota</taxon>
        <taxon>Bacilli</taxon>
        <taxon>Bacillales</taxon>
        <taxon>Paenibacillaceae</taxon>
        <taxon>Paenibacillus</taxon>
    </lineage>
</organism>
<comment type="caution">
    <text evidence="1">The sequence shown here is derived from an EMBL/GenBank/DDBJ whole genome shotgun (WGS) entry which is preliminary data.</text>
</comment>
<name>A0A7Y6EY08_9BACL</name>
<keyword evidence="2" id="KW-1185">Reference proteome</keyword>
<reference evidence="1 2" key="1">
    <citation type="submission" date="2020-05" db="EMBL/GenBank/DDBJ databases">
        <title>Genome Sequencing of Type Strains.</title>
        <authorList>
            <person name="Lemaire J.F."/>
            <person name="Inderbitzin P."/>
            <person name="Gregorio O.A."/>
            <person name="Collins S.B."/>
            <person name="Wespe N."/>
            <person name="Knight-Connoni V."/>
        </authorList>
    </citation>
    <scope>NUCLEOTIDE SEQUENCE [LARGE SCALE GENOMIC DNA]</scope>
    <source>
        <strain evidence="1 2">LMG 21957</strain>
    </source>
</reference>
<sequence length="170" mass="19394">MNRLQAGLVTTGIGAILLCSGAITETIRSERLQSSTESSRWEDHSEELSNKLTRSWSGGLKAIHRVMGSDGDKENLNEWKLFYSLEHAIHQIPHKERSSFIDLYYSDTRRTLLENGDTLPALLLNPDHSKAIQFWEKHDGTYAIITMEKQLDQDGKRKWLESGTQIVKKP</sequence>
<gene>
    <name evidence="1" type="ORF">HP552_24605</name>
</gene>
<dbReference type="RefSeq" id="WP_175398025.1">
    <property type="nucleotide sequence ID" value="NZ_JABMCB010000201.1"/>
</dbReference>
<evidence type="ECO:0000313" key="1">
    <source>
        <dbReference type="EMBL" id="NUU78398.1"/>
    </source>
</evidence>
<protein>
    <submittedName>
        <fullName evidence="1">Uncharacterized protein</fullName>
    </submittedName>
</protein>
<dbReference type="AlphaFoldDB" id="A0A7Y6EY08"/>